<keyword evidence="4" id="KW-1133">Transmembrane helix</keyword>
<keyword evidence="9" id="KW-1185">Reference proteome</keyword>
<feature type="transmembrane region" description="Helical" evidence="4">
    <location>
        <begin position="1505"/>
        <end position="1527"/>
    </location>
</feature>
<feature type="domain" description="EGF-like" evidence="6 7">
    <location>
        <begin position="1210"/>
        <end position="1221"/>
    </location>
</feature>
<dbReference type="InterPro" id="IPR002909">
    <property type="entry name" value="IPT_dom"/>
</dbReference>
<dbReference type="PROSITE" id="PS01186">
    <property type="entry name" value="EGF_2"/>
    <property type="match status" value="1"/>
</dbReference>
<dbReference type="InterPro" id="IPR013783">
    <property type="entry name" value="Ig-like_fold"/>
</dbReference>
<feature type="chain" id="PRO_5007593054" description="EGF-like domain-containing protein" evidence="5">
    <location>
        <begin position="21"/>
        <end position="1547"/>
    </location>
</feature>
<feature type="signal peptide" evidence="5">
    <location>
        <begin position="1"/>
        <end position="20"/>
    </location>
</feature>
<dbReference type="PROSITE" id="PS00022">
    <property type="entry name" value="EGF_1"/>
    <property type="match status" value="1"/>
</dbReference>
<comment type="caution">
    <text evidence="8">The sequence shown here is derived from an EMBL/GenBank/DDBJ whole genome shotgun (WGS) entry which is preliminary data.</text>
</comment>
<evidence type="ECO:0000256" key="4">
    <source>
        <dbReference type="SAM" id="Phobius"/>
    </source>
</evidence>
<reference evidence="8 9" key="1">
    <citation type="submission" date="2015-12" db="EMBL/GenBank/DDBJ databases">
        <title>Dictyostelia acquired genes for synthesis and detection of signals that induce cell-type specialization by lateral gene transfer from prokaryotes.</title>
        <authorList>
            <person name="Gloeckner G."/>
            <person name="Schaap P."/>
        </authorList>
    </citation>
    <scope>NUCLEOTIDE SEQUENCE [LARGE SCALE GENOMIC DNA]</scope>
    <source>
        <strain evidence="8 9">TK</strain>
    </source>
</reference>
<dbReference type="EMBL" id="LODT01000035">
    <property type="protein sequence ID" value="KYQ91007.1"/>
    <property type="molecule type" value="Genomic_DNA"/>
</dbReference>
<dbReference type="InterPro" id="IPR054484">
    <property type="entry name" value="ComC_SSD"/>
</dbReference>
<dbReference type="PROSITE" id="PS00243">
    <property type="entry name" value="I_EGF_1"/>
    <property type="match status" value="1"/>
</dbReference>
<evidence type="ECO:0000259" key="7">
    <source>
        <dbReference type="PROSITE" id="PS01186"/>
    </source>
</evidence>
<evidence type="ECO:0000256" key="5">
    <source>
        <dbReference type="SAM" id="SignalP"/>
    </source>
</evidence>
<dbReference type="InterPro" id="IPR053331">
    <property type="entry name" value="EGF-like_comC"/>
</dbReference>
<organism evidence="8 9">
    <name type="scientific">Tieghemostelium lacteum</name>
    <name type="common">Slime mold</name>
    <name type="synonym">Dictyostelium lacteum</name>
    <dbReference type="NCBI Taxonomy" id="361077"/>
    <lineage>
        <taxon>Eukaryota</taxon>
        <taxon>Amoebozoa</taxon>
        <taxon>Evosea</taxon>
        <taxon>Eumycetozoa</taxon>
        <taxon>Dictyostelia</taxon>
        <taxon>Dictyosteliales</taxon>
        <taxon>Raperosteliaceae</taxon>
        <taxon>Tieghemostelium</taxon>
    </lineage>
</organism>
<dbReference type="Proteomes" id="UP000076078">
    <property type="component" value="Unassembled WGS sequence"/>
</dbReference>
<dbReference type="InterPro" id="IPR057243">
    <property type="entry name" value="Integrin_I-EGF_CS"/>
</dbReference>
<keyword evidence="2" id="KW-1015">Disulfide bond</keyword>
<accession>A0A151ZAN9</accession>
<feature type="compositionally biased region" description="Low complexity" evidence="3">
    <location>
        <begin position="934"/>
        <end position="949"/>
    </location>
</feature>
<dbReference type="SUPFAM" id="SSF81296">
    <property type="entry name" value="E set domains"/>
    <property type="match status" value="8"/>
</dbReference>
<keyword evidence="1 5" id="KW-0732">Signal</keyword>
<feature type="region of interest" description="Disordered" evidence="3">
    <location>
        <begin position="930"/>
        <end position="949"/>
    </location>
</feature>
<dbReference type="OrthoDB" id="20300at2759"/>
<sequence>MNKLNIFIILILVSIYTVNCKPPLLTSLTDTNPLKICTIGNFQLGLNGLDFENSPTATCLFQSSPAGVNATTKVTFISSTQVQCLVPDRVAAGLSVNVILSVSNDGVTFSNGFEIRYSGSYAWKGNVFLTGVYPDFHALGGKYGNGAPFFVKSLDFATKYTWRDLTVPDRKKFLFIESKMPATGTDVKHSLDTLTYYNLTKGIHYDHVDGNEFANVALSDYSALVVASAGGGMLTTWEIRALNARKSDIAYFLKQGGGLAAYAQGIGKFTVTKSLAGITDCAISEGFAFLPITVNGNPNIILPYKPTQLGIDKFNITELEINDPSHSIFGQTGGLDILTYDSMNSIVTLAGQINACPYDCNGKGSCTCGECTCANGYHGNYCECDPAVDQCPSVCGDGLLAGDERCDGTIGCKSDCSGCLPGYVETEPLSAFCSEILYPRVATITSAPTTGGLVTVTGTNLGVDAGAISINIHDSPCTSPTFTDTTHTKFTCRAPIGVGINHPISINASGRIGDGLGHPKFSYLPPTFASSQSVFTEGGAISIYGTNFGEDISQLNVTVNNKPCEVSYSNHNVLVCSVTSGTGTQKSVNINAASQVTTGTYSYLPPVIDTLTDVGTPGGLLTLVGKSFGVESDDQYIYYVNDFHCENARVIVDHKMMVCTIPEGTGAGYDIWAVVDSQKSNVKQFSYSKPGFAMKFNPVPTKGGYITVMGSNFGNNAQVMSVTIGTNQQCSEITLLTPHTLFSCLVPPGTGVSNIFMTVNGQNSQTDKISRLSGLIESSTSVPTSGGLVTLIGDNFGTDTSKATILIGSLPCDIVSLSNSNITCNLGAGTGIQDIVTTIDSITSTLTDFFNYENPTINTTTKSKTQGESVVTISGTNFGTNSTTISVTIGSSECTGVSVSKDHTELTCTAPKGTGSKAIKVTVDSQVSEESQFTYESPTSESTTPVPTIGGTTTITGTNFGDDASVIQVTIAMTECSSVTILQNHTQLSCVAPKGTGVEDVVVTVDQQPVYSEDLFTYENPTVTSTSVIPTRGGKITVSGTNFGDDFSLVKVFVNGSPCYSVVMTVEQEQVECVAAYGQGLGNPVYVVVDSLPSPSANLVGYATPIVKSATGSVTATKSGTVTIKGDNFGTNSSEVQVQIDGNVCSDVKLLLNHESLTCLLQPGSGFQLNVNVTVSGQSSEPNKLFDYDDGAKCDDPTCSGNGKCVGGVCSCNVPFYGPTCAIKNPETPSGTTTGSASSTTGITIITGSAVTGSDTIPDDNGDGIPDKPTIQPNTTLPDVTIRLPTNETMNIFVKEIREHSYTGQQLRSYLVSTMKWNLTTAVTEQHVKWNYNLTLDNGAFVDVEITYFLQNSYVEFAGQNITMPNGNVKFNIDIYQWSYLEMSQLNTLKVIMTAQVVGTPNNCNEDQVGLDNNKESDQLHWFEFNQNGHSLYGRFSNRGITDGRIVPVSQAIDRRSDDGKEIDVSISVPHFTSETHIDPDFSILLGTSSINTDCGDKPKTNWKAIVGGVVGGVGAAALAIGATFFLRKKKEENKLKKTLDSIGNRA</sequence>
<keyword evidence="4" id="KW-0812">Transmembrane</keyword>
<dbReference type="InParanoid" id="A0A151ZAN9"/>
<dbReference type="CDD" id="cd00603">
    <property type="entry name" value="IPT_PCSR"/>
    <property type="match status" value="6"/>
</dbReference>
<dbReference type="Gene3D" id="2.60.40.10">
    <property type="entry name" value="Immunoglobulins"/>
    <property type="match status" value="10"/>
</dbReference>
<name>A0A151ZAN9_TIELA</name>
<evidence type="ECO:0000256" key="3">
    <source>
        <dbReference type="SAM" id="MobiDB-lite"/>
    </source>
</evidence>
<dbReference type="Gene3D" id="2.10.25.10">
    <property type="entry name" value="Laminin"/>
    <property type="match status" value="1"/>
</dbReference>
<gene>
    <name evidence="8" type="ORF">DLAC_07899</name>
</gene>
<protein>
    <recommendedName>
        <fullName evidence="6 7">EGF-like domain-containing protein</fullName>
    </recommendedName>
</protein>
<dbReference type="Pfam" id="PF22933">
    <property type="entry name" value="ComC_SSD"/>
    <property type="match status" value="1"/>
</dbReference>
<evidence type="ECO:0000256" key="1">
    <source>
        <dbReference type="ARBA" id="ARBA00022729"/>
    </source>
</evidence>
<dbReference type="OMA" id="TSETHID"/>
<proteinExistence type="predicted"/>
<keyword evidence="4" id="KW-0472">Membrane</keyword>
<dbReference type="SMART" id="SM00429">
    <property type="entry name" value="IPT"/>
    <property type="match status" value="7"/>
</dbReference>
<dbReference type="InterPro" id="IPR014756">
    <property type="entry name" value="Ig_E-set"/>
</dbReference>
<evidence type="ECO:0000313" key="8">
    <source>
        <dbReference type="EMBL" id="KYQ91007.1"/>
    </source>
</evidence>
<evidence type="ECO:0000256" key="2">
    <source>
        <dbReference type="ARBA" id="ARBA00023157"/>
    </source>
</evidence>
<dbReference type="STRING" id="361077.A0A151ZAN9"/>
<dbReference type="Pfam" id="PF01833">
    <property type="entry name" value="TIG"/>
    <property type="match status" value="10"/>
</dbReference>
<evidence type="ECO:0000313" key="9">
    <source>
        <dbReference type="Proteomes" id="UP000076078"/>
    </source>
</evidence>
<dbReference type="PANTHER" id="PTHR24032">
    <property type="entry name" value="EGF-LIKE DOMAIN-CONTAINING PROTEIN-RELATED-RELATED"/>
    <property type="match status" value="1"/>
</dbReference>
<evidence type="ECO:0000259" key="6">
    <source>
        <dbReference type="PROSITE" id="PS00022"/>
    </source>
</evidence>
<dbReference type="InterPro" id="IPR000742">
    <property type="entry name" value="EGF"/>
</dbReference>